<evidence type="ECO:0000313" key="1">
    <source>
        <dbReference type="EMBL" id="KRM15905.1"/>
    </source>
</evidence>
<protein>
    <submittedName>
        <fullName evidence="1">Uncharacterized protein</fullName>
    </submittedName>
</protein>
<keyword evidence="2" id="KW-1185">Reference proteome</keyword>
<dbReference type="AlphaFoldDB" id="A0A0R1WDL8"/>
<gene>
    <name evidence="1" type="ORF">FD31_GL000800</name>
</gene>
<sequence length="396" mass="42645">MTENKLTETIIGFNKANKKNIKVIRSNDKTFLPDDDGVVTMNISGGSTSGGGNIPDNPSAGVDYYAGSLANGEITERYLLYSGPSDPTTVTKATLLRDVGSKMNMVGDGLTFFIHLKKTSFDKGTKGDSTDIQLNYDPANIVKDGYFTTTSPYPIYIKAGDFGVGKQVTVPINGIGENLSGKNVKVPKLLLTFNDDKTIEIETIIGYDNDGDSAGATGANYDVVVDTIATFSVQPAVAQIPETVNFFTGSANGEISLSGALDFLENSLDGIEITFDEYFTNSIGSTRIPALNALSTRSVRIPKEKLINGFRFDLTGYFNPIGTKLTYTVKTNTGLWQDGANYFDYLSTPADAYIEISKASINIPIKLGVSNTISGSPINYNSSWIPTISKITPYKN</sequence>
<organism evidence="1 2">
    <name type="scientific">Companilactobacillus nantensis DSM 16982</name>
    <dbReference type="NCBI Taxonomy" id="1423774"/>
    <lineage>
        <taxon>Bacteria</taxon>
        <taxon>Bacillati</taxon>
        <taxon>Bacillota</taxon>
        <taxon>Bacilli</taxon>
        <taxon>Lactobacillales</taxon>
        <taxon>Lactobacillaceae</taxon>
        <taxon>Companilactobacillus</taxon>
    </lineage>
</organism>
<dbReference type="STRING" id="1423774.FD31_GL000800"/>
<dbReference type="Proteomes" id="UP000051302">
    <property type="component" value="Unassembled WGS sequence"/>
</dbReference>
<comment type="caution">
    <text evidence="1">The sequence shown here is derived from an EMBL/GenBank/DDBJ whole genome shotgun (WGS) entry which is preliminary data.</text>
</comment>
<dbReference type="RefSeq" id="WP_057892368.1">
    <property type="nucleotide sequence ID" value="NZ_AZFV01000018.1"/>
</dbReference>
<name>A0A0R1WDL8_9LACO</name>
<reference evidence="1 2" key="1">
    <citation type="journal article" date="2015" name="Genome Announc.">
        <title>Expanding the biotechnology potential of lactobacilli through comparative genomics of 213 strains and associated genera.</title>
        <authorList>
            <person name="Sun Z."/>
            <person name="Harris H.M."/>
            <person name="McCann A."/>
            <person name="Guo C."/>
            <person name="Argimon S."/>
            <person name="Zhang W."/>
            <person name="Yang X."/>
            <person name="Jeffery I.B."/>
            <person name="Cooney J.C."/>
            <person name="Kagawa T.F."/>
            <person name="Liu W."/>
            <person name="Song Y."/>
            <person name="Salvetti E."/>
            <person name="Wrobel A."/>
            <person name="Rasinkangas P."/>
            <person name="Parkhill J."/>
            <person name="Rea M.C."/>
            <person name="O'Sullivan O."/>
            <person name="Ritari J."/>
            <person name="Douillard F.P."/>
            <person name="Paul Ross R."/>
            <person name="Yang R."/>
            <person name="Briner A.E."/>
            <person name="Felis G.E."/>
            <person name="de Vos W.M."/>
            <person name="Barrangou R."/>
            <person name="Klaenhammer T.R."/>
            <person name="Caufield P.W."/>
            <person name="Cui Y."/>
            <person name="Zhang H."/>
            <person name="O'Toole P.W."/>
        </authorList>
    </citation>
    <scope>NUCLEOTIDE SEQUENCE [LARGE SCALE GENOMIC DNA]</scope>
    <source>
        <strain evidence="1 2">DSM 16982</strain>
    </source>
</reference>
<proteinExistence type="predicted"/>
<dbReference type="PATRIC" id="fig|1423774.3.peg.827"/>
<accession>A0A0R1WDL8</accession>
<evidence type="ECO:0000313" key="2">
    <source>
        <dbReference type="Proteomes" id="UP000051302"/>
    </source>
</evidence>
<dbReference type="EMBL" id="AZFV01000018">
    <property type="protein sequence ID" value="KRM15905.1"/>
    <property type="molecule type" value="Genomic_DNA"/>
</dbReference>